<reference evidence="1 2" key="1">
    <citation type="submission" date="2021-06" db="EMBL/GenBank/DDBJ databases">
        <authorList>
            <person name="Kallberg Y."/>
            <person name="Tangrot J."/>
            <person name="Rosling A."/>
        </authorList>
    </citation>
    <scope>NUCLEOTIDE SEQUENCE [LARGE SCALE GENOMIC DNA]</scope>
    <source>
        <strain evidence="1 2">120-4 pot B 10/14</strain>
    </source>
</reference>
<name>A0ABN7WU56_GIGMA</name>
<protein>
    <submittedName>
        <fullName evidence="1">7981_t:CDS:1</fullName>
    </submittedName>
</protein>
<proteinExistence type="predicted"/>
<dbReference type="EMBL" id="CAJVQB010063193">
    <property type="protein sequence ID" value="CAG8840569.1"/>
    <property type="molecule type" value="Genomic_DNA"/>
</dbReference>
<evidence type="ECO:0000313" key="1">
    <source>
        <dbReference type="EMBL" id="CAG8840569.1"/>
    </source>
</evidence>
<accession>A0ABN7WU56</accession>
<comment type="caution">
    <text evidence="1">The sequence shown here is derived from an EMBL/GenBank/DDBJ whole genome shotgun (WGS) entry which is preliminary data.</text>
</comment>
<sequence>MTEKQLNIQQAKLADKAYFQDLYKVRKINNLVHKLTTLLQKNKELVIARTLPKQKLKNLNIEPLSVAKYFYGKGFEDYRLMQDMIYLTYREILKKENKILFKEKFQA</sequence>
<organism evidence="1 2">
    <name type="scientific">Gigaspora margarita</name>
    <dbReference type="NCBI Taxonomy" id="4874"/>
    <lineage>
        <taxon>Eukaryota</taxon>
        <taxon>Fungi</taxon>
        <taxon>Fungi incertae sedis</taxon>
        <taxon>Mucoromycota</taxon>
        <taxon>Glomeromycotina</taxon>
        <taxon>Glomeromycetes</taxon>
        <taxon>Diversisporales</taxon>
        <taxon>Gigasporaceae</taxon>
        <taxon>Gigaspora</taxon>
    </lineage>
</organism>
<gene>
    <name evidence="1" type="ORF">GMARGA_LOCUS34971</name>
</gene>
<keyword evidence="2" id="KW-1185">Reference proteome</keyword>
<dbReference type="Proteomes" id="UP000789901">
    <property type="component" value="Unassembled WGS sequence"/>
</dbReference>
<evidence type="ECO:0000313" key="2">
    <source>
        <dbReference type="Proteomes" id="UP000789901"/>
    </source>
</evidence>